<reference evidence="1 2" key="1">
    <citation type="journal article" name="Sci. Rep.">
        <title>Telomere-to-telomere assembled and centromere annotated genomes of the two main subspecies of the button mushroom Agaricus bisporus reveal especially polymorphic chromosome ends.</title>
        <authorList>
            <person name="Sonnenberg A.S.M."/>
            <person name="Sedaghat-Telgerd N."/>
            <person name="Lavrijssen B."/>
            <person name="Ohm R.A."/>
            <person name="Hendrickx P.M."/>
            <person name="Scholtmeijer K."/>
            <person name="Baars J.J.P."/>
            <person name="van Peer A."/>
        </authorList>
    </citation>
    <scope>NUCLEOTIDE SEQUENCE [LARGE SCALE GENOMIC DNA]</scope>
    <source>
        <strain evidence="1 2">H119_p4</strain>
    </source>
</reference>
<accession>A0A8H7F443</accession>
<dbReference type="EMBL" id="JABXXO010000006">
    <property type="protein sequence ID" value="KAF7776393.1"/>
    <property type="molecule type" value="Genomic_DNA"/>
</dbReference>
<evidence type="ECO:0000313" key="2">
    <source>
        <dbReference type="Proteomes" id="UP000629468"/>
    </source>
</evidence>
<evidence type="ECO:0000313" key="1">
    <source>
        <dbReference type="EMBL" id="KAF7776393.1"/>
    </source>
</evidence>
<gene>
    <name evidence="1" type="ORF">Agabi119p4_4786</name>
</gene>
<organism evidence="1 2">
    <name type="scientific">Agaricus bisporus var. burnettii</name>
    <dbReference type="NCBI Taxonomy" id="192524"/>
    <lineage>
        <taxon>Eukaryota</taxon>
        <taxon>Fungi</taxon>
        <taxon>Dikarya</taxon>
        <taxon>Basidiomycota</taxon>
        <taxon>Agaricomycotina</taxon>
        <taxon>Agaricomycetes</taxon>
        <taxon>Agaricomycetidae</taxon>
        <taxon>Agaricales</taxon>
        <taxon>Agaricineae</taxon>
        <taxon>Agaricaceae</taxon>
        <taxon>Agaricus</taxon>
    </lineage>
</organism>
<sequence length="254" mass="28174">MLSLFPPPAGPFLPPFSSLFVQGSYHQSSIIYLAIGHVLQSSKHEALVISSSPAKFKQKLSSAFNESSSGFLNTNKIKTAMLRIIVIYPPSPAHLSLLISTLDGTQFASELTCLWAGLPVSPTENLSLIILDDISASFSEIDRNPPALSFISMMNRLRQTISRITTARASANPISVACFEASLFERQSHLEGVTRELFQLIIQFREVEVLSDPAGEKQTRKRISTWNGDEHTSIEYIERLTPGGAKVEYEFLWE</sequence>
<dbReference type="Proteomes" id="UP000629468">
    <property type="component" value="Unassembled WGS sequence"/>
</dbReference>
<proteinExistence type="predicted"/>
<name>A0A8H7F443_AGABI</name>
<protein>
    <submittedName>
        <fullName evidence="1">Uncharacterized protein</fullName>
    </submittedName>
</protein>
<comment type="caution">
    <text evidence="1">The sequence shown here is derived from an EMBL/GenBank/DDBJ whole genome shotgun (WGS) entry which is preliminary data.</text>
</comment>
<dbReference type="AlphaFoldDB" id="A0A8H7F443"/>